<dbReference type="InterPro" id="IPR005467">
    <property type="entry name" value="His_kinase_dom"/>
</dbReference>
<dbReference type="EMBL" id="JFHC01000019">
    <property type="protein sequence ID" value="KDR42202.1"/>
    <property type="molecule type" value="Genomic_DNA"/>
</dbReference>
<dbReference type="PANTHER" id="PTHR45436">
    <property type="entry name" value="SENSOR HISTIDINE KINASE YKOH"/>
    <property type="match status" value="1"/>
</dbReference>
<dbReference type="PROSITE" id="PS50885">
    <property type="entry name" value="HAMP"/>
    <property type="match status" value="1"/>
</dbReference>
<keyword evidence="9 14" id="KW-0418">Kinase</keyword>
<keyword evidence="13 14" id="KW-0472">Membrane</keyword>
<protein>
    <recommendedName>
        <fullName evidence="14">Sensor protein</fullName>
        <ecNumber evidence="14">2.7.13.3</ecNumber>
    </recommendedName>
</protein>
<sequence>MKRVSLTTRLALLFALLAFSAMAIVGFALYRKLEAQLVVRDDGALVTRVDQIRTLMQDMDVRDLIREKPHLFGNMLGNAESLLVLRVAGEAPLIVVNPGGRAVPDVKPVPADAALSLDAVHHTVTSDGTPFIYVAADAHSVAGQSGVQIISGRLMTERTRMLNDYRNQILLFATTAALLAALLAYGLARRGMGPLKRLAAQTASIGMGSLSTRIEGRNAPPELDALIAALNGMLDRLERGFTQLKQVSADMAHDLRTPIGNLLGLTEVGLNQPRDIAYYQRLLGSNYEELQRMSKMIDNMLFLARAEHADNAIERKEVPLADEFERMAEYFEGLADERGICIEWHGEGRVWADPLLLRRALANLLANAVRYAEKDTVISTVAEQTSDGTSIHVENRGPTIEPHQLERLFDRFYRADASRQRSSESSGLGLSIVRSIMMLHGGTWHASSREGLTRFTLMFPSRDS</sequence>
<dbReference type="InterPro" id="IPR003594">
    <property type="entry name" value="HATPase_dom"/>
</dbReference>
<evidence type="ECO:0000256" key="9">
    <source>
        <dbReference type="ARBA" id="ARBA00022777"/>
    </source>
</evidence>
<dbReference type="CDD" id="cd06225">
    <property type="entry name" value="HAMP"/>
    <property type="match status" value="1"/>
</dbReference>
<feature type="transmembrane region" description="Helical" evidence="14">
    <location>
        <begin position="169"/>
        <end position="188"/>
    </location>
</feature>
<comment type="subcellular location">
    <subcellularLocation>
        <location evidence="2 14">Cell inner membrane</location>
    </subcellularLocation>
</comment>
<dbReference type="NCBIfam" id="TIGR01386">
    <property type="entry name" value="cztS_silS_copS"/>
    <property type="match status" value="1"/>
</dbReference>
<evidence type="ECO:0000259" key="15">
    <source>
        <dbReference type="PROSITE" id="PS50109"/>
    </source>
</evidence>
<dbReference type="SMART" id="SM00388">
    <property type="entry name" value="HisKA"/>
    <property type="match status" value="1"/>
</dbReference>
<evidence type="ECO:0000256" key="7">
    <source>
        <dbReference type="ARBA" id="ARBA00022692"/>
    </source>
</evidence>
<dbReference type="SMART" id="SM00387">
    <property type="entry name" value="HATPase_c"/>
    <property type="match status" value="1"/>
</dbReference>
<evidence type="ECO:0000256" key="12">
    <source>
        <dbReference type="ARBA" id="ARBA00023012"/>
    </source>
</evidence>
<dbReference type="GO" id="GO:0000155">
    <property type="term" value="F:phosphorelay sensor kinase activity"/>
    <property type="evidence" value="ECO:0007669"/>
    <property type="project" value="InterPro"/>
</dbReference>
<comment type="caution">
    <text evidence="17">The sequence shown here is derived from an EMBL/GenBank/DDBJ whole genome shotgun (WGS) entry which is preliminary data.</text>
</comment>
<name>A0A069PP59_9BURK</name>
<keyword evidence="3 14" id="KW-1003">Cell membrane</keyword>
<keyword evidence="5" id="KW-0597">Phosphoprotein</keyword>
<dbReference type="STRING" id="60547.GCA_000751215_04038"/>
<gene>
    <name evidence="17" type="ORF">BG61_11235</name>
</gene>
<evidence type="ECO:0000256" key="2">
    <source>
        <dbReference type="ARBA" id="ARBA00004533"/>
    </source>
</evidence>
<comment type="function">
    <text evidence="14">Member of a two-component regulatory system.</text>
</comment>
<dbReference type="EC" id="2.7.13.3" evidence="14"/>
<dbReference type="AlphaFoldDB" id="A0A069PP59"/>
<evidence type="ECO:0000256" key="11">
    <source>
        <dbReference type="ARBA" id="ARBA00022989"/>
    </source>
</evidence>
<dbReference type="PRINTS" id="PR00344">
    <property type="entry name" value="BCTRLSENSOR"/>
</dbReference>
<dbReference type="CDD" id="cd00082">
    <property type="entry name" value="HisKA"/>
    <property type="match status" value="1"/>
</dbReference>
<evidence type="ECO:0000256" key="4">
    <source>
        <dbReference type="ARBA" id="ARBA00022519"/>
    </source>
</evidence>
<dbReference type="SMART" id="SM00304">
    <property type="entry name" value="HAMP"/>
    <property type="match status" value="1"/>
</dbReference>
<keyword evidence="7 14" id="KW-0812">Transmembrane</keyword>
<proteinExistence type="predicted"/>
<dbReference type="Gene3D" id="3.30.565.10">
    <property type="entry name" value="Histidine kinase-like ATPase, C-terminal domain"/>
    <property type="match status" value="1"/>
</dbReference>
<evidence type="ECO:0000256" key="14">
    <source>
        <dbReference type="RuleBase" id="RU364088"/>
    </source>
</evidence>
<dbReference type="Gene3D" id="1.10.287.130">
    <property type="match status" value="1"/>
</dbReference>
<dbReference type="Pfam" id="PF00512">
    <property type="entry name" value="HisKA"/>
    <property type="match status" value="1"/>
</dbReference>
<dbReference type="InterPro" id="IPR006290">
    <property type="entry name" value="CztS_silS_copS"/>
</dbReference>
<keyword evidence="10 14" id="KW-0067">ATP-binding</keyword>
<evidence type="ECO:0000313" key="18">
    <source>
        <dbReference type="Proteomes" id="UP000027466"/>
    </source>
</evidence>
<dbReference type="InterPro" id="IPR004358">
    <property type="entry name" value="Sig_transdc_His_kin-like_C"/>
</dbReference>
<dbReference type="InterPro" id="IPR050428">
    <property type="entry name" value="TCS_sensor_his_kinase"/>
</dbReference>
<dbReference type="Pfam" id="PF02518">
    <property type="entry name" value="HATPase_c"/>
    <property type="match status" value="1"/>
</dbReference>
<accession>A0A069PP59</accession>
<dbReference type="InterPro" id="IPR036890">
    <property type="entry name" value="HATPase_C_sf"/>
</dbReference>
<evidence type="ECO:0000256" key="10">
    <source>
        <dbReference type="ARBA" id="ARBA00022840"/>
    </source>
</evidence>
<dbReference type="InterPro" id="IPR003661">
    <property type="entry name" value="HisK_dim/P_dom"/>
</dbReference>
<evidence type="ECO:0000256" key="1">
    <source>
        <dbReference type="ARBA" id="ARBA00000085"/>
    </source>
</evidence>
<dbReference type="GO" id="GO:0005524">
    <property type="term" value="F:ATP binding"/>
    <property type="evidence" value="ECO:0007669"/>
    <property type="project" value="UniProtKB-KW"/>
</dbReference>
<comment type="catalytic activity">
    <reaction evidence="1 14">
        <text>ATP + protein L-histidine = ADP + protein N-phospho-L-histidine.</text>
        <dbReference type="EC" id="2.7.13.3"/>
    </reaction>
</comment>
<dbReference type="Gene3D" id="6.10.340.10">
    <property type="match status" value="1"/>
</dbReference>
<dbReference type="SUPFAM" id="SSF55874">
    <property type="entry name" value="ATPase domain of HSP90 chaperone/DNA topoisomerase II/histidine kinase"/>
    <property type="match status" value="1"/>
</dbReference>
<dbReference type="Pfam" id="PF00672">
    <property type="entry name" value="HAMP"/>
    <property type="match status" value="1"/>
</dbReference>
<dbReference type="SUPFAM" id="SSF47384">
    <property type="entry name" value="Homodimeric domain of signal transducing histidine kinase"/>
    <property type="match status" value="1"/>
</dbReference>
<dbReference type="Proteomes" id="UP000027466">
    <property type="component" value="Unassembled WGS sequence"/>
</dbReference>
<dbReference type="GO" id="GO:0005886">
    <property type="term" value="C:plasma membrane"/>
    <property type="evidence" value="ECO:0007669"/>
    <property type="project" value="UniProtKB-SubCell"/>
</dbReference>
<feature type="domain" description="HAMP" evidence="16">
    <location>
        <begin position="189"/>
        <end position="242"/>
    </location>
</feature>
<evidence type="ECO:0000256" key="8">
    <source>
        <dbReference type="ARBA" id="ARBA00022741"/>
    </source>
</evidence>
<keyword evidence="12 14" id="KW-0902">Two-component regulatory system</keyword>
<evidence type="ECO:0000313" key="17">
    <source>
        <dbReference type="EMBL" id="KDR42202.1"/>
    </source>
</evidence>
<evidence type="ECO:0000256" key="3">
    <source>
        <dbReference type="ARBA" id="ARBA00022475"/>
    </source>
</evidence>
<reference evidence="17 18" key="1">
    <citation type="submission" date="2014-03" db="EMBL/GenBank/DDBJ databases">
        <title>Draft Genome Sequences of Four Burkholderia Strains.</title>
        <authorList>
            <person name="Liu X.Y."/>
            <person name="Li C.X."/>
            <person name="Xu J.H."/>
        </authorList>
    </citation>
    <scope>NUCLEOTIDE SEQUENCE [LARGE SCALE GENOMIC DNA]</scope>
    <source>
        <strain evidence="17 18">DSM 50014</strain>
    </source>
</reference>
<evidence type="ECO:0000256" key="5">
    <source>
        <dbReference type="ARBA" id="ARBA00022553"/>
    </source>
</evidence>
<evidence type="ECO:0000259" key="16">
    <source>
        <dbReference type="PROSITE" id="PS50885"/>
    </source>
</evidence>
<feature type="domain" description="Histidine kinase" evidence="15">
    <location>
        <begin position="250"/>
        <end position="463"/>
    </location>
</feature>
<dbReference type="PANTHER" id="PTHR45436:SF3">
    <property type="entry name" value="SENSOR HISTIDINE KINASE HPRS"/>
    <property type="match status" value="1"/>
</dbReference>
<keyword evidence="11 14" id="KW-1133">Transmembrane helix</keyword>
<keyword evidence="18" id="KW-1185">Reference proteome</keyword>
<keyword evidence="8 14" id="KW-0547">Nucleotide-binding</keyword>
<organism evidence="17 18">
    <name type="scientific">Caballeronia glathei</name>
    <dbReference type="NCBI Taxonomy" id="60547"/>
    <lineage>
        <taxon>Bacteria</taxon>
        <taxon>Pseudomonadati</taxon>
        <taxon>Pseudomonadota</taxon>
        <taxon>Betaproteobacteria</taxon>
        <taxon>Burkholderiales</taxon>
        <taxon>Burkholderiaceae</taxon>
        <taxon>Caballeronia</taxon>
    </lineage>
</organism>
<evidence type="ECO:0000256" key="13">
    <source>
        <dbReference type="ARBA" id="ARBA00023136"/>
    </source>
</evidence>
<keyword evidence="6 14" id="KW-0808">Transferase</keyword>
<dbReference type="SUPFAM" id="SSF158472">
    <property type="entry name" value="HAMP domain-like"/>
    <property type="match status" value="1"/>
</dbReference>
<dbReference type="PROSITE" id="PS50109">
    <property type="entry name" value="HIS_KIN"/>
    <property type="match status" value="1"/>
</dbReference>
<keyword evidence="4 14" id="KW-0997">Cell inner membrane</keyword>
<dbReference type="InterPro" id="IPR003660">
    <property type="entry name" value="HAMP_dom"/>
</dbReference>
<dbReference type="InterPro" id="IPR036097">
    <property type="entry name" value="HisK_dim/P_sf"/>
</dbReference>
<evidence type="ECO:0000256" key="6">
    <source>
        <dbReference type="ARBA" id="ARBA00022679"/>
    </source>
</evidence>
<dbReference type="RefSeq" id="WP_035934564.1">
    <property type="nucleotide sequence ID" value="NZ_CADFFX010000010.1"/>
</dbReference>